<evidence type="ECO:0000313" key="6">
    <source>
        <dbReference type="Proteomes" id="UP000076632"/>
    </source>
</evidence>
<dbReference type="STRING" id="1328760.A0A165ISP0"/>
<dbReference type="AlphaFoldDB" id="A0A165ISP0"/>
<evidence type="ECO:0000256" key="2">
    <source>
        <dbReference type="SAM" id="MobiDB-lite"/>
    </source>
</evidence>
<dbReference type="InterPro" id="IPR036388">
    <property type="entry name" value="WH-like_DNA-bd_sf"/>
</dbReference>
<dbReference type="Pfam" id="PF25889">
    <property type="entry name" value="WHD_Fungal_DR"/>
    <property type="match status" value="1"/>
</dbReference>
<feature type="compositionally biased region" description="Low complexity" evidence="2">
    <location>
        <begin position="1"/>
        <end position="22"/>
    </location>
</feature>
<dbReference type="InterPro" id="IPR058855">
    <property type="entry name" value="RGS1/SST2-like_Fungal-DR"/>
</dbReference>
<dbReference type="PANTHER" id="PTHR10845">
    <property type="entry name" value="REGULATOR OF G PROTEIN SIGNALING"/>
    <property type="match status" value="1"/>
</dbReference>
<dbReference type="InterPro" id="IPR036390">
    <property type="entry name" value="WH_DNA-bd_sf"/>
</dbReference>
<sequence length="688" mass="76375">MTTLTSTSFTPPSPAPISSSLPLRHRPSQERPVYRSALRFSELLHNRSSSTATATSPFSTDHSSAPASSLPDSSHPRSLADVGLEKITNALSSLTSRPPLRTSSSLASFTSDTIAETAERNTSAPEPTNDKTKRPARVSYRSSIILPKRDGTAERATSLTNPGMPHPIMPDAEENAAAANGRSANNMHQSSSRLLRMTSDGRPFIKDFYDLFATLMVSLPLTPHRVRFAKVEHTFSSEEAIANLGSLKFSQSNRMPDPKDPSRIVTTTTTTTFSMAKDMARSICQKFLDGRLIETTDGKSNTTFPLKGSVWQLSPKGICVVQVFCQRNGITQRHVLDLLESARNTMQLLFLERDPRTDALSHDRGTLEVIFRRFAGYEAPNLRSSQSISDSDSLEDYTTGLTGVKMTKERKAGDKVVENSFTGKGAMTWLMDCCSCFDRREAYDLSDSFVRLGLVWPSAEDSFYRKEHPMATHFQPTKYAIYTLTGKGQRVAGWIAHDTNVPMPDGITAKGDKAGRDSNTSRMTVILNDPALRLLFREYLRDTHCEENLTFYQEMVSFLRERKRVADDAETTREMLAAAYGLYNAFLAPGSPCELNIDHSLRSSLASRMTRSVQGDEAIAQCLEEISSLFDQAQRSVFKLMASDSVPKFLRDQKYAPILREHDFENAVASALHQIMPSADRPPSKLSK</sequence>
<dbReference type="InterPro" id="IPR044926">
    <property type="entry name" value="RGS_subdomain_2"/>
</dbReference>
<dbReference type="InParanoid" id="A0A165ISP0"/>
<reference evidence="5 6" key="1">
    <citation type="journal article" date="2016" name="Fungal Biol.">
        <title>The genome of Xylona heveae provides a window into fungal endophytism.</title>
        <authorList>
            <person name="Gazis R."/>
            <person name="Kuo A."/>
            <person name="Riley R."/>
            <person name="LaButti K."/>
            <person name="Lipzen A."/>
            <person name="Lin J."/>
            <person name="Amirebrahimi M."/>
            <person name="Hesse C.N."/>
            <person name="Spatafora J.W."/>
            <person name="Henrissat B."/>
            <person name="Hainaut M."/>
            <person name="Grigoriev I.V."/>
            <person name="Hibbett D.S."/>
        </authorList>
    </citation>
    <scope>NUCLEOTIDE SEQUENCE [LARGE SCALE GENOMIC DNA]</scope>
    <source>
        <strain evidence="5 6">TC161</strain>
    </source>
</reference>
<feature type="region of interest" description="Disordered" evidence="2">
    <location>
        <begin position="1"/>
        <end position="33"/>
    </location>
</feature>
<dbReference type="Pfam" id="PF00610">
    <property type="entry name" value="DEP"/>
    <property type="match status" value="1"/>
</dbReference>
<dbReference type="EMBL" id="KV407455">
    <property type="protein sequence ID" value="KZF25329.1"/>
    <property type="molecule type" value="Genomic_DNA"/>
</dbReference>
<dbReference type="Proteomes" id="UP000076632">
    <property type="component" value="Unassembled WGS sequence"/>
</dbReference>
<name>A0A165ISP0_XYLHT</name>
<dbReference type="InterPro" id="IPR000591">
    <property type="entry name" value="DEP_dom"/>
</dbReference>
<dbReference type="Gene3D" id="1.10.167.10">
    <property type="entry name" value="Regulator of G-protein Signalling 4, domain 2"/>
    <property type="match status" value="1"/>
</dbReference>
<feature type="region of interest" description="Disordered" evidence="2">
    <location>
        <begin position="95"/>
        <end position="139"/>
    </location>
</feature>
<evidence type="ECO:0000259" key="3">
    <source>
        <dbReference type="PROSITE" id="PS50132"/>
    </source>
</evidence>
<feature type="compositionally biased region" description="Polar residues" evidence="2">
    <location>
        <begin position="95"/>
        <end position="126"/>
    </location>
</feature>
<dbReference type="SUPFAM" id="SSF48097">
    <property type="entry name" value="Regulator of G-protein signaling, RGS"/>
    <property type="match status" value="1"/>
</dbReference>
<dbReference type="GO" id="GO:0009968">
    <property type="term" value="P:negative regulation of signal transduction"/>
    <property type="evidence" value="ECO:0007669"/>
    <property type="project" value="UniProtKB-KW"/>
</dbReference>
<feature type="domain" description="RGS" evidence="3">
    <location>
        <begin position="522"/>
        <end position="659"/>
    </location>
</feature>
<dbReference type="InterPro" id="IPR016137">
    <property type="entry name" value="RGS"/>
</dbReference>
<keyword evidence="1" id="KW-0734">Signal transduction inhibitor</keyword>
<dbReference type="RefSeq" id="XP_018190884.1">
    <property type="nucleotide sequence ID" value="XM_018336814.1"/>
</dbReference>
<dbReference type="PROSITE" id="PS50132">
    <property type="entry name" value="RGS"/>
    <property type="match status" value="1"/>
</dbReference>
<evidence type="ECO:0000256" key="1">
    <source>
        <dbReference type="ARBA" id="ARBA00022700"/>
    </source>
</evidence>
<organism evidence="5 6">
    <name type="scientific">Xylona heveae (strain CBS 132557 / TC161)</name>
    <dbReference type="NCBI Taxonomy" id="1328760"/>
    <lineage>
        <taxon>Eukaryota</taxon>
        <taxon>Fungi</taxon>
        <taxon>Dikarya</taxon>
        <taxon>Ascomycota</taxon>
        <taxon>Pezizomycotina</taxon>
        <taxon>Xylonomycetes</taxon>
        <taxon>Xylonales</taxon>
        <taxon>Xylonaceae</taxon>
        <taxon>Xylona</taxon>
    </lineage>
</organism>
<dbReference type="Gene3D" id="1.10.10.10">
    <property type="entry name" value="Winged helix-like DNA-binding domain superfamily/Winged helix DNA-binding domain"/>
    <property type="match status" value="2"/>
</dbReference>
<feature type="region of interest" description="Disordered" evidence="2">
    <location>
        <begin position="46"/>
        <end position="78"/>
    </location>
</feature>
<dbReference type="SMART" id="SM00315">
    <property type="entry name" value="RGS"/>
    <property type="match status" value="1"/>
</dbReference>
<keyword evidence="6" id="KW-1185">Reference proteome</keyword>
<evidence type="ECO:0000313" key="5">
    <source>
        <dbReference type="EMBL" id="KZF25329.1"/>
    </source>
</evidence>
<dbReference type="OMA" id="DPGMRYL"/>
<dbReference type="PANTHER" id="PTHR10845:SF192">
    <property type="entry name" value="DOUBLE HIT, ISOFORM B"/>
    <property type="match status" value="1"/>
</dbReference>
<accession>A0A165ISP0</accession>
<feature type="compositionally biased region" description="Low complexity" evidence="2">
    <location>
        <begin position="48"/>
        <end position="73"/>
    </location>
</feature>
<dbReference type="SMART" id="SM00049">
    <property type="entry name" value="DEP"/>
    <property type="match status" value="2"/>
</dbReference>
<dbReference type="GO" id="GO:0035556">
    <property type="term" value="P:intracellular signal transduction"/>
    <property type="evidence" value="ECO:0007669"/>
    <property type="project" value="InterPro"/>
</dbReference>
<gene>
    <name evidence="5" type="ORF">L228DRAFT_66885</name>
</gene>
<dbReference type="FunCoup" id="A0A165ISP0">
    <property type="interactions" value="109"/>
</dbReference>
<dbReference type="SUPFAM" id="SSF46785">
    <property type="entry name" value="Winged helix' DNA-binding domain"/>
    <property type="match status" value="2"/>
</dbReference>
<dbReference type="Pfam" id="PF00615">
    <property type="entry name" value="RGS"/>
    <property type="match status" value="1"/>
</dbReference>
<proteinExistence type="predicted"/>
<evidence type="ECO:0000259" key="4">
    <source>
        <dbReference type="PROSITE" id="PS50186"/>
    </source>
</evidence>
<dbReference type="OrthoDB" id="196547at2759"/>
<protein>
    <submittedName>
        <fullName evidence="5">RGS-domain-containing protein</fullName>
    </submittedName>
</protein>
<dbReference type="PROSITE" id="PS50186">
    <property type="entry name" value="DEP"/>
    <property type="match status" value="1"/>
</dbReference>
<dbReference type="CDD" id="cd08708">
    <property type="entry name" value="RGS_FLBA"/>
    <property type="match status" value="1"/>
</dbReference>
<dbReference type="InterPro" id="IPR036305">
    <property type="entry name" value="RGS_sf"/>
</dbReference>
<feature type="domain" description="DEP" evidence="4">
    <location>
        <begin position="400"/>
        <end position="486"/>
    </location>
</feature>
<dbReference type="GeneID" id="28901951"/>
<dbReference type="PRINTS" id="PR01301">
    <property type="entry name" value="RGSPROTEIN"/>
</dbReference>
<dbReference type="CDD" id="cd04450">
    <property type="entry name" value="DEP_RGS7-like"/>
    <property type="match status" value="1"/>
</dbReference>